<evidence type="ECO:0000313" key="4">
    <source>
        <dbReference type="Proteomes" id="UP000627715"/>
    </source>
</evidence>
<reference evidence="3" key="2">
    <citation type="submission" date="2020-09" db="EMBL/GenBank/DDBJ databases">
        <authorList>
            <person name="Sun Q."/>
            <person name="Zhou Y."/>
        </authorList>
    </citation>
    <scope>NUCLEOTIDE SEQUENCE</scope>
    <source>
        <strain evidence="3">CGMCC 1.15425</strain>
    </source>
</reference>
<dbReference type="PANTHER" id="PTHR38036:SF1">
    <property type="entry name" value="UPF0250 PROTEIN YBED"/>
    <property type="match status" value="1"/>
</dbReference>
<proteinExistence type="inferred from homology"/>
<dbReference type="GO" id="GO:0005829">
    <property type="term" value="C:cytosol"/>
    <property type="evidence" value="ECO:0007669"/>
    <property type="project" value="TreeGrafter"/>
</dbReference>
<accession>A0A916QLJ6</accession>
<protein>
    <recommendedName>
        <fullName evidence="2">UPF0250 protein GCM10011403_25640</fullName>
    </recommendedName>
</protein>
<dbReference type="InterPro" id="IPR007454">
    <property type="entry name" value="UPF0250_YbeD-like"/>
</dbReference>
<sequence length="97" mass="10889">MSADNTDSSTEQEKPKIEFPCRYPIKVMGHATDDFVEEVMVIVRRHAPETHSDDVNSRPSAKGNYLSITIVIEAHGKEHLQTLFTDLKTLPAVKLVL</sequence>
<dbReference type="Proteomes" id="UP000627715">
    <property type="component" value="Unassembled WGS sequence"/>
</dbReference>
<dbReference type="RefSeq" id="WP_068811268.1">
    <property type="nucleotide sequence ID" value="NZ_BMIY01000011.1"/>
</dbReference>
<dbReference type="SUPFAM" id="SSF117991">
    <property type="entry name" value="YbeD/HP0495-like"/>
    <property type="match status" value="1"/>
</dbReference>
<dbReference type="Pfam" id="PF04359">
    <property type="entry name" value="DUF493"/>
    <property type="match status" value="1"/>
</dbReference>
<dbReference type="InterPro" id="IPR027471">
    <property type="entry name" value="YbeD-like_sf"/>
</dbReference>
<dbReference type="AlphaFoldDB" id="A0A916QLJ6"/>
<comment type="similarity">
    <text evidence="1 2">Belongs to the UPF0250 family.</text>
</comment>
<evidence type="ECO:0000256" key="1">
    <source>
        <dbReference type="ARBA" id="ARBA00008460"/>
    </source>
</evidence>
<reference evidence="3" key="1">
    <citation type="journal article" date="2014" name="Int. J. Syst. Evol. Microbiol.">
        <title>Complete genome sequence of Corynebacterium casei LMG S-19264T (=DSM 44701T), isolated from a smear-ripened cheese.</title>
        <authorList>
            <consortium name="US DOE Joint Genome Institute (JGI-PGF)"/>
            <person name="Walter F."/>
            <person name="Albersmeier A."/>
            <person name="Kalinowski J."/>
            <person name="Ruckert C."/>
        </authorList>
    </citation>
    <scope>NUCLEOTIDE SEQUENCE</scope>
    <source>
        <strain evidence="3">CGMCC 1.15425</strain>
    </source>
</reference>
<evidence type="ECO:0000256" key="2">
    <source>
        <dbReference type="HAMAP-Rule" id="MF_00659"/>
    </source>
</evidence>
<dbReference type="PANTHER" id="PTHR38036">
    <property type="entry name" value="UPF0250 PROTEIN YBED"/>
    <property type="match status" value="1"/>
</dbReference>
<dbReference type="OrthoDB" id="9793424at2"/>
<comment type="caution">
    <text evidence="3">The sequence shown here is derived from an EMBL/GenBank/DDBJ whole genome shotgun (WGS) entry which is preliminary data.</text>
</comment>
<organism evidence="3 4">
    <name type="scientific">Pseudohongiella nitratireducens</name>
    <dbReference type="NCBI Taxonomy" id="1768907"/>
    <lineage>
        <taxon>Bacteria</taxon>
        <taxon>Pseudomonadati</taxon>
        <taxon>Pseudomonadota</taxon>
        <taxon>Gammaproteobacteria</taxon>
        <taxon>Pseudomonadales</taxon>
        <taxon>Pseudohongiellaceae</taxon>
        <taxon>Pseudohongiella</taxon>
    </lineage>
</organism>
<keyword evidence="4" id="KW-1185">Reference proteome</keyword>
<dbReference type="EMBL" id="BMIY01000011">
    <property type="protein sequence ID" value="GFZ81286.1"/>
    <property type="molecule type" value="Genomic_DNA"/>
</dbReference>
<evidence type="ECO:0000313" key="3">
    <source>
        <dbReference type="EMBL" id="GFZ81286.1"/>
    </source>
</evidence>
<name>A0A916QLJ6_9GAMM</name>
<dbReference type="HAMAP" id="MF_00659">
    <property type="entry name" value="UPF0250"/>
    <property type="match status" value="1"/>
</dbReference>
<dbReference type="Gene3D" id="3.30.70.260">
    <property type="match status" value="1"/>
</dbReference>
<gene>
    <name evidence="3" type="ORF">GCM10011403_25640</name>
</gene>